<evidence type="ECO:0000256" key="5">
    <source>
        <dbReference type="ARBA" id="ARBA00022692"/>
    </source>
</evidence>
<dbReference type="PANTHER" id="PTHR45813">
    <property type="entry name" value="IG-LIKE DOMAIN-CONTAINING PROTEIN"/>
    <property type="match status" value="1"/>
</dbReference>
<keyword evidence="8 13" id="KW-1133">Transmembrane helix</keyword>
<dbReference type="SMART" id="SM00179">
    <property type="entry name" value="EGF_CA"/>
    <property type="match status" value="3"/>
</dbReference>
<dbReference type="PRINTS" id="PR01695">
    <property type="entry name" value="IGHEPTARCPTR"/>
</dbReference>
<feature type="transmembrane region" description="Helical" evidence="13">
    <location>
        <begin position="528"/>
        <end position="552"/>
    </location>
</feature>
<dbReference type="PROSITE" id="PS00010">
    <property type="entry name" value="ASX_HYDROXYL"/>
    <property type="match status" value="2"/>
</dbReference>
<evidence type="ECO:0000256" key="13">
    <source>
        <dbReference type="SAM" id="Phobius"/>
    </source>
</evidence>
<evidence type="ECO:0000313" key="19">
    <source>
        <dbReference type="Proteomes" id="UP000694427"/>
    </source>
</evidence>
<dbReference type="InterPro" id="IPR017981">
    <property type="entry name" value="GPCR_2-like_7TM"/>
</dbReference>
<keyword evidence="11" id="KW-0325">Glycoprotein</keyword>
<reference evidence="18" key="1">
    <citation type="submission" date="2025-08" db="UniProtKB">
        <authorList>
            <consortium name="Ensembl"/>
        </authorList>
    </citation>
    <scope>IDENTIFICATION</scope>
</reference>
<accession>A0A8C1G415</accession>
<comment type="caution">
    <text evidence="12">Lacks conserved residue(s) required for the propagation of feature annotation.</text>
</comment>
<feature type="transmembrane region" description="Helical" evidence="13">
    <location>
        <begin position="411"/>
        <end position="433"/>
    </location>
</feature>
<evidence type="ECO:0000256" key="11">
    <source>
        <dbReference type="ARBA" id="ARBA00023180"/>
    </source>
</evidence>
<dbReference type="SMART" id="SM00303">
    <property type="entry name" value="GPS"/>
    <property type="match status" value="1"/>
</dbReference>
<dbReference type="Pfam" id="PF07645">
    <property type="entry name" value="EGF_CA"/>
    <property type="match status" value="3"/>
</dbReference>
<evidence type="ECO:0000256" key="4">
    <source>
        <dbReference type="ARBA" id="ARBA00022536"/>
    </source>
</evidence>
<evidence type="ECO:0000259" key="17">
    <source>
        <dbReference type="PROSITE" id="PS50261"/>
    </source>
</evidence>
<evidence type="ECO:0000256" key="14">
    <source>
        <dbReference type="SAM" id="SignalP"/>
    </source>
</evidence>
<dbReference type="InterPro" id="IPR008078">
    <property type="entry name" value="GPCR_2_Ig-hepta-like_rcpt"/>
</dbReference>
<feature type="domain" description="GAIN-B" evidence="16">
    <location>
        <begin position="260"/>
        <end position="405"/>
    </location>
</feature>
<evidence type="ECO:0000259" key="16">
    <source>
        <dbReference type="PROSITE" id="PS50221"/>
    </source>
</evidence>
<dbReference type="InterPro" id="IPR049883">
    <property type="entry name" value="NOTCH1_EGF-like"/>
</dbReference>
<dbReference type="SUPFAM" id="SSF57196">
    <property type="entry name" value="EGF/Laminin"/>
    <property type="match status" value="3"/>
</dbReference>
<dbReference type="Gene3D" id="2.60.220.50">
    <property type="match status" value="1"/>
</dbReference>
<keyword evidence="9 13" id="KW-0472">Membrane</keyword>
<evidence type="ECO:0000256" key="6">
    <source>
        <dbReference type="ARBA" id="ARBA00022729"/>
    </source>
</evidence>
<dbReference type="GO" id="GO:0005886">
    <property type="term" value="C:plasma membrane"/>
    <property type="evidence" value="ECO:0007669"/>
    <property type="project" value="UniProtKB-SubCell"/>
</dbReference>
<dbReference type="SMART" id="SM00181">
    <property type="entry name" value="EGF"/>
    <property type="match status" value="3"/>
</dbReference>
<proteinExistence type="inferred from homology"/>
<evidence type="ECO:0000256" key="12">
    <source>
        <dbReference type="PROSITE-ProRule" id="PRU00076"/>
    </source>
</evidence>
<dbReference type="PRINTS" id="PR00249">
    <property type="entry name" value="GPCRSECRETIN"/>
</dbReference>
<feature type="transmembrane region" description="Helical" evidence="13">
    <location>
        <begin position="645"/>
        <end position="666"/>
    </location>
</feature>
<feature type="domain" description="G-protein coupled receptors family 2 profile 2" evidence="17">
    <location>
        <begin position="412"/>
        <end position="667"/>
    </location>
</feature>
<protein>
    <submittedName>
        <fullName evidence="18">Uncharacterized protein</fullName>
    </submittedName>
</protein>
<comment type="subcellular location">
    <subcellularLocation>
        <location evidence="1">Cell membrane</location>
        <topology evidence="1">Multi-pass membrane protein</topology>
    </subcellularLocation>
</comment>
<dbReference type="InterPro" id="IPR001881">
    <property type="entry name" value="EGF-like_Ca-bd_dom"/>
</dbReference>
<dbReference type="GO" id="GO:0004930">
    <property type="term" value="F:G protein-coupled receptor activity"/>
    <property type="evidence" value="ECO:0007669"/>
    <property type="project" value="InterPro"/>
</dbReference>
<dbReference type="GO" id="GO:0007166">
    <property type="term" value="P:cell surface receptor signaling pathway"/>
    <property type="evidence" value="ECO:0007669"/>
    <property type="project" value="InterPro"/>
</dbReference>
<dbReference type="InterPro" id="IPR018097">
    <property type="entry name" value="EGF_Ca-bd_CS"/>
</dbReference>
<dbReference type="Proteomes" id="UP000694427">
    <property type="component" value="Unplaced"/>
</dbReference>
<dbReference type="Gene3D" id="1.20.1070.10">
    <property type="entry name" value="Rhodopsin 7-helix transmembrane proteins"/>
    <property type="match status" value="1"/>
</dbReference>
<evidence type="ECO:0000256" key="2">
    <source>
        <dbReference type="ARBA" id="ARBA00007343"/>
    </source>
</evidence>
<evidence type="ECO:0000256" key="9">
    <source>
        <dbReference type="ARBA" id="ARBA00023136"/>
    </source>
</evidence>
<keyword evidence="5 13" id="KW-0812">Transmembrane</keyword>
<dbReference type="PROSITE" id="PS50261">
    <property type="entry name" value="G_PROTEIN_RECEP_F2_4"/>
    <property type="match status" value="1"/>
</dbReference>
<dbReference type="FunFam" id="2.10.25.10:FF:000038">
    <property type="entry name" value="Fibrillin 2"/>
    <property type="match status" value="2"/>
</dbReference>
<dbReference type="PANTHER" id="PTHR45813:SF4">
    <property type="entry name" value="ADHESION G PROTEIN-COUPLED RECEPTOR F5"/>
    <property type="match status" value="1"/>
</dbReference>
<dbReference type="InterPro" id="IPR000152">
    <property type="entry name" value="EGF-type_Asp/Asn_hydroxyl_site"/>
</dbReference>
<dbReference type="AlphaFoldDB" id="A0A8C1G415"/>
<feature type="transmembrane region" description="Helical" evidence="13">
    <location>
        <begin position="617"/>
        <end position="639"/>
    </location>
</feature>
<reference evidence="18" key="2">
    <citation type="submission" date="2025-09" db="UniProtKB">
        <authorList>
            <consortium name="Ensembl"/>
        </authorList>
    </citation>
    <scope>IDENTIFICATION</scope>
</reference>
<keyword evidence="7" id="KW-0677">Repeat</keyword>
<dbReference type="GO" id="GO:0007189">
    <property type="term" value="P:adenylate cyclase-activating G protein-coupled receptor signaling pathway"/>
    <property type="evidence" value="ECO:0007669"/>
    <property type="project" value="TreeGrafter"/>
</dbReference>
<dbReference type="Pfam" id="PF00002">
    <property type="entry name" value="7tm_2"/>
    <property type="match status" value="1"/>
</dbReference>
<feature type="chain" id="PRO_5034762631" evidence="14">
    <location>
        <begin position="19"/>
        <end position="670"/>
    </location>
</feature>
<evidence type="ECO:0000313" key="18">
    <source>
        <dbReference type="Ensembl" id="ENSCCRP00010001258.1"/>
    </source>
</evidence>
<feature type="signal peptide" evidence="14">
    <location>
        <begin position="1"/>
        <end position="18"/>
    </location>
</feature>
<feature type="transmembrane region" description="Helical" evidence="13">
    <location>
        <begin position="572"/>
        <end position="596"/>
    </location>
</feature>
<dbReference type="InterPro" id="IPR057244">
    <property type="entry name" value="GAIN_B"/>
</dbReference>
<dbReference type="PROSITE" id="PS50026">
    <property type="entry name" value="EGF_3"/>
    <property type="match status" value="2"/>
</dbReference>
<evidence type="ECO:0000256" key="3">
    <source>
        <dbReference type="ARBA" id="ARBA00022475"/>
    </source>
</evidence>
<feature type="domain" description="EGF-like" evidence="15">
    <location>
        <begin position="77"/>
        <end position="115"/>
    </location>
</feature>
<dbReference type="InterPro" id="IPR051587">
    <property type="entry name" value="Adhesion_GPCR"/>
</dbReference>
<dbReference type="CDD" id="cd00054">
    <property type="entry name" value="EGF_CA"/>
    <property type="match status" value="2"/>
</dbReference>
<comment type="similarity">
    <text evidence="2">Belongs to the G-protein coupled receptor 2 family. Adhesion G-protein coupled receptor (ADGR) subfamily.</text>
</comment>
<keyword evidence="19" id="KW-1185">Reference proteome</keyword>
<dbReference type="InterPro" id="IPR046338">
    <property type="entry name" value="GAIN_dom_sf"/>
</dbReference>
<organism evidence="18 19">
    <name type="scientific">Cyprinus carpio</name>
    <name type="common">Common carp</name>
    <dbReference type="NCBI Taxonomy" id="7962"/>
    <lineage>
        <taxon>Eukaryota</taxon>
        <taxon>Metazoa</taxon>
        <taxon>Chordata</taxon>
        <taxon>Craniata</taxon>
        <taxon>Vertebrata</taxon>
        <taxon>Euteleostomi</taxon>
        <taxon>Actinopterygii</taxon>
        <taxon>Neopterygii</taxon>
        <taxon>Teleostei</taxon>
        <taxon>Ostariophysi</taxon>
        <taxon>Cypriniformes</taxon>
        <taxon>Cyprinidae</taxon>
        <taxon>Cyprininae</taxon>
        <taxon>Cyprinus</taxon>
    </lineage>
</organism>
<keyword evidence="3" id="KW-1003">Cell membrane</keyword>
<dbReference type="InterPro" id="IPR000742">
    <property type="entry name" value="EGF"/>
</dbReference>
<dbReference type="InterPro" id="IPR000203">
    <property type="entry name" value="GPS"/>
</dbReference>
<sequence>SLLSWLDFRGVSLTLLIALTSIKRVGDFQAFSVIEVCSLPRSGGGPANTAPGGYRSSLGIDVSRKNIILKCVIYFQDINECQFSLPVCGPNANCTNQLGSYKCSCLDGFTATNSNLTISINNTCTDFNECLNSSLVCGPNANCYTYNGNYSCSCWKGYNATKMNETINYSNPCIDINECLFSPSVCGPNSNCTNKMGSYSCSCLDGFTATNSNLTISINNICTAYIGYFCFLQINTSYSNKLTGYSIGSTKVSGFRYDLPFKFLLFSHKVSIIYCFLKIQYKYYLHTGVVCVSLHRPETTITIIIFTTLDKVLPSQGTNDSRKSDVRINGDVVVVKVNETINNISFTFDITDQSLGNPQCVFWNFILNTWDSTGCEVKRKDTGKITCECNHTTSFSILMSPFYIDPNYRIALAYITYIGVAISMASLIICLIIETIAWKSVRRNDTSYVRHVSIVNIAVSLLIANICFIIGAAIAEQEQPTSVGRCSPVVFFMHFFYLALFFWMLMLAMLLFYRTVMVLSQMSRAKMMVIAFIFGYGAPLLIAVITVASTAGPQNYISKRNACWLNWYESKALLAFVIPALTIVVINLMVLIVVLYKMLRREVGAATQPDEKHTLVVIARCVAFLTPIFGLTWGLGIGTMVSQDLGIHVVFALLNSLQVSLSFSLISNIY</sequence>
<keyword evidence="4 12" id="KW-0245">EGF-like domain</keyword>
<keyword evidence="6 14" id="KW-0732">Signal</keyword>
<keyword evidence="10" id="KW-1015">Disulfide bond</keyword>
<feature type="transmembrane region" description="Helical" evidence="13">
    <location>
        <begin position="454"/>
        <end position="475"/>
    </location>
</feature>
<dbReference type="Gene3D" id="2.10.25.10">
    <property type="entry name" value="Laminin"/>
    <property type="match status" value="3"/>
</dbReference>
<evidence type="ECO:0000256" key="8">
    <source>
        <dbReference type="ARBA" id="ARBA00022989"/>
    </source>
</evidence>
<dbReference type="GO" id="GO:0005509">
    <property type="term" value="F:calcium ion binding"/>
    <property type="evidence" value="ECO:0007669"/>
    <property type="project" value="InterPro"/>
</dbReference>
<name>A0A8C1G415_CYPCA</name>
<dbReference type="GO" id="GO:0030855">
    <property type="term" value="P:epithelial cell differentiation"/>
    <property type="evidence" value="ECO:0007669"/>
    <property type="project" value="UniProtKB-ARBA"/>
</dbReference>
<dbReference type="FunFam" id="1.20.1070.10:FF:000058">
    <property type="entry name" value="Adhesion G protein-coupled receptor F5"/>
    <property type="match status" value="1"/>
</dbReference>
<feature type="domain" description="EGF-like" evidence="15">
    <location>
        <begin position="175"/>
        <end position="213"/>
    </location>
</feature>
<dbReference type="InterPro" id="IPR000832">
    <property type="entry name" value="GPCR_2_secretin-like"/>
</dbReference>
<dbReference type="Pfam" id="PF01825">
    <property type="entry name" value="GPS"/>
    <property type="match status" value="1"/>
</dbReference>
<evidence type="ECO:0000256" key="1">
    <source>
        <dbReference type="ARBA" id="ARBA00004651"/>
    </source>
</evidence>
<evidence type="ECO:0000259" key="15">
    <source>
        <dbReference type="PROSITE" id="PS50026"/>
    </source>
</evidence>
<evidence type="ECO:0000256" key="7">
    <source>
        <dbReference type="ARBA" id="ARBA00022737"/>
    </source>
</evidence>
<dbReference type="PROSITE" id="PS50221">
    <property type="entry name" value="GAIN_B"/>
    <property type="match status" value="1"/>
</dbReference>
<evidence type="ECO:0000256" key="10">
    <source>
        <dbReference type="ARBA" id="ARBA00023157"/>
    </source>
</evidence>
<dbReference type="PROSITE" id="PS01187">
    <property type="entry name" value="EGF_CA"/>
    <property type="match status" value="1"/>
</dbReference>
<dbReference type="Ensembl" id="ENSCCRT00010001386.1">
    <property type="protein sequence ID" value="ENSCCRP00010001258.1"/>
    <property type="gene ID" value="ENSCCRG00010000608.1"/>
</dbReference>
<feature type="transmembrane region" description="Helical" evidence="13">
    <location>
        <begin position="495"/>
        <end position="516"/>
    </location>
</feature>